<dbReference type="InterPro" id="IPR003837">
    <property type="entry name" value="GatC"/>
</dbReference>
<reference evidence="2 3" key="1">
    <citation type="submission" date="2020-08" db="EMBL/GenBank/DDBJ databases">
        <title>Paraeoetvoesia sp. YC-7-48 draft genome sequence.</title>
        <authorList>
            <person name="Yao L."/>
        </authorList>
    </citation>
    <scope>NUCLEOTIDE SEQUENCE [LARGE SCALE GENOMIC DNA]</scope>
    <source>
        <strain evidence="3">YC-7-48</strain>
    </source>
</reference>
<keyword evidence="1" id="KW-0436">Ligase</keyword>
<name>A0A842HPA5_9BURK</name>
<dbReference type="Pfam" id="PF02686">
    <property type="entry name" value="GatC"/>
    <property type="match status" value="1"/>
</dbReference>
<dbReference type="HAMAP" id="MF_00122">
    <property type="entry name" value="GatC"/>
    <property type="match status" value="1"/>
</dbReference>
<dbReference type="GO" id="GO:0070681">
    <property type="term" value="P:glutaminyl-tRNAGln biosynthesis via transamidation"/>
    <property type="evidence" value="ECO:0007669"/>
    <property type="project" value="TreeGrafter"/>
</dbReference>
<keyword evidence="2" id="KW-0808">Transferase</keyword>
<organism evidence="2 3">
    <name type="scientific">Pusillimonas minor</name>
    <dbReference type="NCBI Taxonomy" id="2697024"/>
    <lineage>
        <taxon>Bacteria</taxon>
        <taxon>Pseudomonadati</taxon>
        <taxon>Pseudomonadota</taxon>
        <taxon>Betaproteobacteria</taxon>
        <taxon>Burkholderiales</taxon>
        <taxon>Alcaligenaceae</taxon>
        <taxon>Pusillimonas</taxon>
    </lineage>
</organism>
<keyword evidence="1" id="KW-0648">Protein biosynthesis</keyword>
<comment type="caution">
    <text evidence="2">The sequence shown here is derived from an EMBL/GenBank/DDBJ whole genome shotgun (WGS) entry which is preliminary data.</text>
</comment>
<comment type="catalytic activity">
    <reaction evidence="1">
        <text>L-aspartyl-tRNA(Asn) + L-glutamine + ATP + H2O = L-asparaginyl-tRNA(Asn) + L-glutamate + ADP + phosphate + 2 H(+)</text>
        <dbReference type="Rhea" id="RHEA:14513"/>
        <dbReference type="Rhea" id="RHEA-COMP:9674"/>
        <dbReference type="Rhea" id="RHEA-COMP:9677"/>
        <dbReference type="ChEBI" id="CHEBI:15377"/>
        <dbReference type="ChEBI" id="CHEBI:15378"/>
        <dbReference type="ChEBI" id="CHEBI:29985"/>
        <dbReference type="ChEBI" id="CHEBI:30616"/>
        <dbReference type="ChEBI" id="CHEBI:43474"/>
        <dbReference type="ChEBI" id="CHEBI:58359"/>
        <dbReference type="ChEBI" id="CHEBI:78515"/>
        <dbReference type="ChEBI" id="CHEBI:78516"/>
        <dbReference type="ChEBI" id="CHEBI:456216"/>
    </reaction>
</comment>
<dbReference type="GO" id="GO:0016740">
    <property type="term" value="F:transferase activity"/>
    <property type="evidence" value="ECO:0007669"/>
    <property type="project" value="UniProtKB-KW"/>
</dbReference>
<dbReference type="SUPFAM" id="SSF141000">
    <property type="entry name" value="Glu-tRNAGln amidotransferase C subunit"/>
    <property type="match status" value="1"/>
</dbReference>
<dbReference type="GO" id="GO:0006412">
    <property type="term" value="P:translation"/>
    <property type="evidence" value="ECO:0007669"/>
    <property type="project" value="UniProtKB-UniRule"/>
</dbReference>
<dbReference type="EMBL" id="JACJUU010000006">
    <property type="protein sequence ID" value="MBC2770103.1"/>
    <property type="molecule type" value="Genomic_DNA"/>
</dbReference>
<comment type="catalytic activity">
    <reaction evidence="1">
        <text>L-glutamyl-tRNA(Gln) + L-glutamine + ATP + H2O = L-glutaminyl-tRNA(Gln) + L-glutamate + ADP + phosphate + H(+)</text>
        <dbReference type="Rhea" id="RHEA:17521"/>
        <dbReference type="Rhea" id="RHEA-COMP:9681"/>
        <dbReference type="Rhea" id="RHEA-COMP:9684"/>
        <dbReference type="ChEBI" id="CHEBI:15377"/>
        <dbReference type="ChEBI" id="CHEBI:15378"/>
        <dbReference type="ChEBI" id="CHEBI:29985"/>
        <dbReference type="ChEBI" id="CHEBI:30616"/>
        <dbReference type="ChEBI" id="CHEBI:43474"/>
        <dbReference type="ChEBI" id="CHEBI:58359"/>
        <dbReference type="ChEBI" id="CHEBI:78520"/>
        <dbReference type="ChEBI" id="CHEBI:78521"/>
        <dbReference type="ChEBI" id="CHEBI:456216"/>
    </reaction>
</comment>
<sequence length="102" mass="10856">MAITQDDVTRVARLARIALSDADSQTMQTELNGILGLIEQLQAVDTSGIDPMAHPLSAHQDIALRLREDAAAPAQPPEGRDALMSNAPAQTEGLFLVPTVIE</sequence>
<keyword evidence="3" id="KW-1185">Reference proteome</keyword>
<protein>
    <recommendedName>
        <fullName evidence="1">Aspartyl/glutamyl-tRNA(Asn/Gln) amidotransferase subunit C</fullName>
        <shortName evidence="1">Asp/Glu-ADT subunit C</shortName>
        <ecNumber evidence="1">6.3.5.-</ecNumber>
    </recommendedName>
</protein>
<dbReference type="PANTHER" id="PTHR15004:SF0">
    <property type="entry name" value="GLUTAMYL-TRNA(GLN) AMIDOTRANSFERASE SUBUNIT C, MITOCHONDRIAL"/>
    <property type="match status" value="1"/>
</dbReference>
<dbReference type="GO" id="GO:0006450">
    <property type="term" value="P:regulation of translational fidelity"/>
    <property type="evidence" value="ECO:0007669"/>
    <property type="project" value="InterPro"/>
</dbReference>
<dbReference type="Gene3D" id="1.10.20.60">
    <property type="entry name" value="Glu-tRNAGln amidotransferase C subunit, N-terminal domain"/>
    <property type="match status" value="1"/>
</dbReference>
<accession>A0A842HPA5</accession>
<dbReference type="NCBIfam" id="TIGR00135">
    <property type="entry name" value="gatC"/>
    <property type="match status" value="1"/>
</dbReference>
<dbReference type="Proteomes" id="UP000545386">
    <property type="component" value="Unassembled WGS sequence"/>
</dbReference>
<keyword evidence="1" id="KW-0067">ATP-binding</keyword>
<evidence type="ECO:0000313" key="2">
    <source>
        <dbReference type="EMBL" id="MBC2770103.1"/>
    </source>
</evidence>
<dbReference type="PANTHER" id="PTHR15004">
    <property type="entry name" value="GLUTAMYL-TRNA(GLN) AMIDOTRANSFERASE SUBUNIT C, MITOCHONDRIAL"/>
    <property type="match status" value="1"/>
</dbReference>
<dbReference type="AlphaFoldDB" id="A0A842HPA5"/>
<evidence type="ECO:0000313" key="3">
    <source>
        <dbReference type="Proteomes" id="UP000545386"/>
    </source>
</evidence>
<dbReference type="InterPro" id="IPR036113">
    <property type="entry name" value="Asp/Glu-ADT_sf_sub_c"/>
</dbReference>
<keyword evidence="1" id="KW-0547">Nucleotide-binding</keyword>
<comment type="function">
    <text evidence="1">Allows the formation of correctly charged Asn-tRNA(Asn) or Gln-tRNA(Gln) through the transamidation of misacylated Asp-tRNA(Asn) or Glu-tRNA(Gln) in organisms which lack either or both of asparaginyl-tRNA or glutaminyl-tRNA synthetases. The reaction takes place in the presence of glutamine and ATP through an activated phospho-Asp-tRNA(Asn) or phospho-Glu-tRNA(Gln).</text>
</comment>
<proteinExistence type="inferred from homology"/>
<gene>
    <name evidence="1 2" type="primary">gatC</name>
    <name evidence="2" type="ORF">GTU67_09295</name>
</gene>
<evidence type="ECO:0000256" key="1">
    <source>
        <dbReference type="HAMAP-Rule" id="MF_00122"/>
    </source>
</evidence>
<comment type="subunit">
    <text evidence="1">Heterotrimer of A, B and C subunits.</text>
</comment>
<dbReference type="RefSeq" id="WP_185779800.1">
    <property type="nucleotide sequence ID" value="NZ_JACJUU010000006.1"/>
</dbReference>
<dbReference type="EC" id="6.3.5.-" evidence="1"/>
<comment type="similarity">
    <text evidence="1">Belongs to the GatC family.</text>
</comment>
<dbReference type="GO" id="GO:0005524">
    <property type="term" value="F:ATP binding"/>
    <property type="evidence" value="ECO:0007669"/>
    <property type="project" value="UniProtKB-KW"/>
</dbReference>
<dbReference type="GO" id="GO:0050567">
    <property type="term" value="F:glutaminyl-tRNA synthase (glutamine-hydrolyzing) activity"/>
    <property type="evidence" value="ECO:0007669"/>
    <property type="project" value="UniProtKB-UniRule"/>
</dbReference>